<comment type="caution">
    <text evidence="2">The sequence shown here is derived from an EMBL/GenBank/DDBJ whole genome shotgun (WGS) entry which is preliminary data.</text>
</comment>
<feature type="transmembrane region" description="Helical" evidence="1">
    <location>
        <begin position="49"/>
        <end position="74"/>
    </location>
</feature>
<keyword evidence="1" id="KW-0472">Membrane</keyword>
<feature type="transmembrane region" description="Helical" evidence="1">
    <location>
        <begin position="86"/>
        <end position="107"/>
    </location>
</feature>
<name>A0ABR2HYH5_9EUKA</name>
<reference evidence="2 3" key="1">
    <citation type="submission" date="2024-04" db="EMBL/GenBank/DDBJ databases">
        <title>Tritrichomonas musculus Genome.</title>
        <authorList>
            <person name="Alves-Ferreira E."/>
            <person name="Grigg M."/>
            <person name="Lorenzi H."/>
            <person name="Galac M."/>
        </authorList>
    </citation>
    <scope>NUCLEOTIDE SEQUENCE [LARGE SCALE GENOMIC DNA]</scope>
    <source>
        <strain evidence="2 3">EAF2021</strain>
    </source>
</reference>
<evidence type="ECO:0008006" key="4">
    <source>
        <dbReference type="Google" id="ProtNLM"/>
    </source>
</evidence>
<proteinExistence type="predicted"/>
<sequence length="217" mass="25048">MKHKNLFLIALSTLLIGFCGDFISAIIWWNRLHPWFSHGIDEGKTVYKCLILCWILSLIGIIFNAFLLSVFWFTNSIFDFILKKKIILVVLIFLIGCTSVGSIIFGIHGSTFALRNPSEKGNEEQKCAKYKWKGYLGASMWVSHHQDKYREYQIFFDKLFNNHSEGYLCRDVGVSTLFFALIQCFCIFLSIILLILSLISTFQKKEENAILANFSEN</sequence>
<evidence type="ECO:0000256" key="1">
    <source>
        <dbReference type="SAM" id="Phobius"/>
    </source>
</evidence>
<feature type="transmembrane region" description="Helical" evidence="1">
    <location>
        <begin position="7"/>
        <end position="29"/>
    </location>
</feature>
<dbReference type="EMBL" id="JAPFFF010000021">
    <property type="protein sequence ID" value="KAK8854397.1"/>
    <property type="molecule type" value="Genomic_DNA"/>
</dbReference>
<keyword evidence="1" id="KW-0812">Transmembrane</keyword>
<protein>
    <recommendedName>
        <fullName evidence="4">Tetraspanin family protein</fullName>
    </recommendedName>
</protein>
<gene>
    <name evidence="2" type="ORF">M9Y10_016959</name>
</gene>
<dbReference type="Proteomes" id="UP001470230">
    <property type="component" value="Unassembled WGS sequence"/>
</dbReference>
<keyword evidence="3" id="KW-1185">Reference proteome</keyword>
<keyword evidence="1" id="KW-1133">Transmembrane helix</keyword>
<feature type="transmembrane region" description="Helical" evidence="1">
    <location>
        <begin position="177"/>
        <end position="199"/>
    </location>
</feature>
<evidence type="ECO:0000313" key="2">
    <source>
        <dbReference type="EMBL" id="KAK8854397.1"/>
    </source>
</evidence>
<organism evidence="2 3">
    <name type="scientific">Tritrichomonas musculus</name>
    <dbReference type="NCBI Taxonomy" id="1915356"/>
    <lineage>
        <taxon>Eukaryota</taxon>
        <taxon>Metamonada</taxon>
        <taxon>Parabasalia</taxon>
        <taxon>Tritrichomonadida</taxon>
        <taxon>Tritrichomonadidae</taxon>
        <taxon>Tritrichomonas</taxon>
    </lineage>
</organism>
<evidence type="ECO:0000313" key="3">
    <source>
        <dbReference type="Proteomes" id="UP001470230"/>
    </source>
</evidence>
<accession>A0ABR2HYH5</accession>